<dbReference type="PANTHER" id="PTHR22792">
    <property type="entry name" value="LUPUS LA PROTEIN-RELATED"/>
    <property type="match status" value="1"/>
</dbReference>
<dbReference type="InterPro" id="IPR035979">
    <property type="entry name" value="RBD_domain_sf"/>
</dbReference>
<evidence type="ECO:0000259" key="6">
    <source>
        <dbReference type="PROSITE" id="PS50102"/>
    </source>
</evidence>
<dbReference type="Gene3D" id="1.10.10.10">
    <property type="entry name" value="Winged helix-like DNA-binding domain superfamily/Winged helix DNA-binding domain"/>
    <property type="match status" value="1"/>
</dbReference>
<proteinExistence type="predicted"/>
<evidence type="ECO:0000313" key="9">
    <source>
        <dbReference type="EMBL" id="ELU18651.1"/>
    </source>
</evidence>
<dbReference type="PROSITE" id="PS50102">
    <property type="entry name" value="RRM"/>
    <property type="match status" value="1"/>
</dbReference>
<reference evidence="9 11" key="2">
    <citation type="journal article" date="2013" name="Nature">
        <title>Insights into bilaterian evolution from three spiralian genomes.</title>
        <authorList>
            <person name="Simakov O."/>
            <person name="Marletaz F."/>
            <person name="Cho S.J."/>
            <person name="Edsinger-Gonzales E."/>
            <person name="Havlak P."/>
            <person name="Hellsten U."/>
            <person name="Kuo D.H."/>
            <person name="Larsson T."/>
            <person name="Lv J."/>
            <person name="Arendt D."/>
            <person name="Savage R."/>
            <person name="Osoegawa K."/>
            <person name="de Jong P."/>
            <person name="Grimwood J."/>
            <person name="Chapman J.A."/>
            <person name="Shapiro H."/>
            <person name="Aerts A."/>
            <person name="Otillar R.P."/>
            <person name="Terry A.Y."/>
            <person name="Boore J.L."/>
            <person name="Grigoriev I.V."/>
            <person name="Lindberg D.R."/>
            <person name="Seaver E.C."/>
            <person name="Weisblat D.A."/>
            <person name="Putnam N.H."/>
            <person name="Rokhsar D.S."/>
        </authorList>
    </citation>
    <scope>NUCLEOTIDE SEQUENCE</scope>
    <source>
        <strain evidence="9 11">I ESC-2004</strain>
    </source>
</reference>
<dbReference type="AlphaFoldDB" id="R7VLY0"/>
<evidence type="ECO:0000256" key="4">
    <source>
        <dbReference type="PROSITE-ProRule" id="PRU00332"/>
    </source>
</evidence>
<dbReference type="SMART" id="SM00715">
    <property type="entry name" value="LA"/>
    <property type="match status" value="1"/>
</dbReference>
<sequence>VEELRDDTSVCVTTSDEESGFSMGGDLSGGSDVEGRVSPGGESHLPEFKEPDEELKDRIIKQVEFYFSDANILKDAFLLKHVRRNKQGFVSLKLITSFRKMKSLSKDYRVVAFSLRLSDQLEVNDEGTKVRRKDPLPEHDETTPSRTVVAINLPMENPTIENVAELFSSCGEVVLLRILRPGKTIPPDVRKHINKHPEIGSTVCAVVEFETHESAKKATETMCNKDDWRSKSMHVVLLANQPSSKKEKLTKKAQRSDTEKSDTNDSMDENCRRKGANQRKSNARMKKLSTEEYCGNASSGSEMEAESYRRRGSDDNRQHRFPVRSSLSPQQDPNRLSPSNTPRSSPRTSPRASPRGSPNAPRRRNIGKSPLAQDTLGVSPKVSPCGSPESRRRGDLSGYESPSQSPWVQRRKAQAGSLSSSPMASPLMGRRAPDTIVRQPLGPGETKGFYGGKGRGKPLVE</sequence>
<dbReference type="InterPro" id="IPR036388">
    <property type="entry name" value="WH-like_DNA-bd_sf"/>
</dbReference>
<gene>
    <name evidence="9" type="ORF">CAPTEDRAFT_73288</name>
</gene>
<dbReference type="HOGENOM" id="CLU_015330_1_0_1"/>
<evidence type="ECO:0000259" key="8">
    <source>
        <dbReference type="PROSITE" id="PS51938"/>
    </source>
</evidence>
<dbReference type="InterPro" id="IPR034880">
    <property type="entry name" value="LARP6_RRM"/>
</dbReference>
<feature type="compositionally biased region" description="Low complexity" evidence="5">
    <location>
        <begin position="333"/>
        <end position="358"/>
    </location>
</feature>
<dbReference type="InterPro" id="IPR002344">
    <property type="entry name" value="Lupus_La"/>
</dbReference>
<dbReference type="PANTHER" id="PTHR22792:SF140">
    <property type="entry name" value="ACHILLES, ISOFORM A"/>
    <property type="match status" value="1"/>
</dbReference>
<feature type="compositionally biased region" description="Low complexity" evidence="5">
    <location>
        <begin position="415"/>
        <end position="429"/>
    </location>
</feature>
<feature type="domain" description="SUZ-C" evidence="8">
    <location>
        <begin position="402"/>
        <end position="453"/>
    </location>
</feature>
<dbReference type="InterPro" id="IPR012677">
    <property type="entry name" value="Nucleotide-bd_a/b_plait_sf"/>
</dbReference>
<evidence type="ECO:0000256" key="2">
    <source>
        <dbReference type="ARBA" id="ARBA00022884"/>
    </source>
</evidence>
<accession>R7VLY0</accession>
<evidence type="ECO:0000259" key="7">
    <source>
        <dbReference type="PROSITE" id="PS50961"/>
    </source>
</evidence>
<feature type="compositionally biased region" description="Basic residues" evidence="5">
    <location>
        <begin position="273"/>
        <end position="287"/>
    </location>
</feature>
<comment type="subcellular location">
    <subcellularLocation>
        <location evidence="1">Nucleus</location>
    </subcellularLocation>
</comment>
<dbReference type="OMA" id="WIGGLWR"/>
<name>R7VLY0_CAPTE</name>
<dbReference type="EMBL" id="KB291800">
    <property type="protein sequence ID" value="ELU18651.1"/>
    <property type="molecule type" value="Genomic_DNA"/>
</dbReference>
<reference evidence="11" key="1">
    <citation type="submission" date="2012-12" db="EMBL/GenBank/DDBJ databases">
        <authorList>
            <person name="Hellsten U."/>
            <person name="Grimwood J."/>
            <person name="Chapman J.A."/>
            <person name="Shapiro H."/>
            <person name="Aerts A."/>
            <person name="Otillar R.P."/>
            <person name="Terry A.Y."/>
            <person name="Boore J.L."/>
            <person name="Simakov O."/>
            <person name="Marletaz F."/>
            <person name="Cho S.-J."/>
            <person name="Edsinger-Gonzales E."/>
            <person name="Havlak P."/>
            <person name="Kuo D.-H."/>
            <person name="Larsson T."/>
            <person name="Lv J."/>
            <person name="Arendt D."/>
            <person name="Savage R."/>
            <person name="Osoegawa K."/>
            <person name="de Jong P."/>
            <person name="Lindberg D.R."/>
            <person name="Seaver E.C."/>
            <person name="Weisblat D.A."/>
            <person name="Putnam N.H."/>
            <person name="Grigoriev I.V."/>
            <person name="Rokhsar D.S."/>
        </authorList>
    </citation>
    <scope>NUCLEOTIDE SEQUENCE</scope>
    <source>
        <strain evidence="11">I ESC-2004</strain>
    </source>
</reference>
<dbReference type="PROSITE" id="PS51938">
    <property type="entry name" value="SUZ_C"/>
    <property type="match status" value="1"/>
</dbReference>
<dbReference type="InterPro" id="IPR045180">
    <property type="entry name" value="La_dom_prot"/>
</dbReference>
<evidence type="ECO:0000313" key="10">
    <source>
        <dbReference type="EnsemblMetazoa" id="CapteP73288"/>
    </source>
</evidence>
<dbReference type="CDD" id="cd12289">
    <property type="entry name" value="RRM_LARP6"/>
    <property type="match status" value="1"/>
</dbReference>
<dbReference type="InterPro" id="IPR006630">
    <property type="entry name" value="La_HTH"/>
</dbReference>
<evidence type="ECO:0000256" key="5">
    <source>
        <dbReference type="SAM" id="MobiDB-lite"/>
    </source>
</evidence>
<feature type="region of interest" description="Disordered" evidence="5">
    <location>
        <begin position="1"/>
        <end position="48"/>
    </location>
</feature>
<feature type="compositionally biased region" description="Basic and acidic residues" evidence="5">
    <location>
        <begin position="306"/>
        <end position="318"/>
    </location>
</feature>
<dbReference type="SUPFAM" id="SSF54928">
    <property type="entry name" value="RNA-binding domain, RBD"/>
    <property type="match status" value="1"/>
</dbReference>
<protein>
    <recommendedName>
        <fullName evidence="12">HTH La-type RNA-binding domain-containing protein</fullName>
    </recommendedName>
</protein>
<dbReference type="InterPro" id="IPR000504">
    <property type="entry name" value="RRM_dom"/>
</dbReference>
<dbReference type="PROSITE" id="PS50961">
    <property type="entry name" value="HTH_LA"/>
    <property type="match status" value="1"/>
</dbReference>
<dbReference type="GO" id="GO:0005634">
    <property type="term" value="C:nucleus"/>
    <property type="evidence" value="ECO:0007669"/>
    <property type="project" value="UniProtKB-SubCell"/>
</dbReference>
<evidence type="ECO:0000256" key="3">
    <source>
        <dbReference type="ARBA" id="ARBA00023242"/>
    </source>
</evidence>
<dbReference type="STRING" id="283909.R7VLY0"/>
<feature type="domain" description="RRM" evidence="6">
    <location>
        <begin position="146"/>
        <end position="240"/>
    </location>
</feature>
<evidence type="ECO:0000256" key="1">
    <source>
        <dbReference type="ARBA" id="ARBA00004123"/>
    </source>
</evidence>
<dbReference type="Pfam" id="PF05383">
    <property type="entry name" value="La"/>
    <property type="match status" value="1"/>
</dbReference>
<feature type="domain" description="HTH La-type RNA-binding" evidence="7">
    <location>
        <begin position="49"/>
        <end position="140"/>
    </location>
</feature>
<dbReference type="SUPFAM" id="SSF46785">
    <property type="entry name" value="Winged helix' DNA-binding domain"/>
    <property type="match status" value="1"/>
</dbReference>
<organism evidence="9">
    <name type="scientific">Capitella teleta</name>
    <name type="common">Polychaete worm</name>
    <dbReference type="NCBI Taxonomy" id="283909"/>
    <lineage>
        <taxon>Eukaryota</taxon>
        <taxon>Metazoa</taxon>
        <taxon>Spiralia</taxon>
        <taxon>Lophotrochozoa</taxon>
        <taxon>Annelida</taxon>
        <taxon>Polychaeta</taxon>
        <taxon>Sedentaria</taxon>
        <taxon>Scolecida</taxon>
        <taxon>Capitellidae</taxon>
        <taxon>Capitella</taxon>
    </lineage>
</organism>
<dbReference type="EnsemblMetazoa" id="CapteT73288">
    <property type="protein sequence ID" value="CapteP73288"/>
    <property type="gene ID" value="CapteG73288"/>
</dbReference>
<feature type="compositionally biased region" description="Basic and acidic residues" evidence="5">
    <location>
        <begin position="254"/>
        <end position="263"/>
    </location>
</feature>
<dbReference type="InterPro" id="IPR024642">
    <property type="entry name" value="SUZ-C"/>
</dbReference>
<keyword evidence="3" id="KW-0539">Nucleus</keyword>
<evidence type="ECO:0008006" key="12">
    <source>
        <dbReference type="Google" id="ProtNLM"/>
    </source>
</evidence>
<dbReference type="CDD" id="cd08033">
    <property type="entry name" value="LARP_6"/>
    <property type="match status" value="1"/>
</dbReference>
<keyword evidence="11" id="KW-1185">Reference proteome</keyword>
<dbReference type="GO" id="GO:1990904">
    <property type="term" value="C:ribonucleoprotein complex"/>
    <property type="evidence" value="ECO:0007669"/>
    <property type="project" value="InterPro"/>
</dbReference>
<feature type="non-terminal residue" evidence="9">
    <location>
        <position position="1"/>
    </location>
</feature>
<reference evidence="10" key="3">
    <citation type="submission" date="2015-06" db="UniProtKB">
        <authorList>
            <consortium name="EnsemblMetazoa"/>
        </authorList>
    </citation>
    <scope>IDENTIFICATION</scope>
</reference>
<keyword evidence="2 4" id="KW-0694">RNA-binding</keyword>
<dbReference type="Proteomes" id="UP000014760">
    <property type="component" value="Unassembled WGS sequence"/>
</dbReference>
<evidence type="ECO:0000313" key="11">
    <source>
        <dbReference type="Proteomes" id="UP000014760"/>
    </source>
</evidence>
<dbReference type="Gene3D" id="3.30.70.330">
    <property type="match status" value="1"/>
</dbReference>
<dbReference type="PRINTS" id="PR00302">
    <property type="entry name" value="LUPUSLA"/>
</dbReference>
<feature type="region of interest" description="Disordered" evidence="5">
    <location>
        <begin position="238"/>
        <end position="461"/>
    </location>
</feature>
<dbReference type="OrthoDB" id="435402at2759"/>
<dbReference type="FunFam" id="1.10.10.10:FF:000158">
    <property type="entry name" value="La ribonucleoprotein domain family member 7"/>
    <property type="match status" value="1"/>
</dbReference>
<dbReference type="EMBL" id="AMQN01003732">
    <property type="status" value="NOT_ANNOTATED_CDS"/>
    <property type="molecule type" value="Genomic_DNA"/>
</dbReference>
<feature type="non-terminal residue" evidence="9">
    <location>
        <position position="461"/>
    </location>
</feature>
<dbReference type="InterPro" id="IPR036390">
    <property type="entry name" value="WH_DNA-bd_sf"/>
</dbReference>
<dbReference type="GO" id="GO:0006396">
    <property type="term" value="P:RNA processing"/>
    <property type="evidence" value="ECO:0007669"/>
    <property type="project" value="InterPro"/>
</dbReference>
<dbReference type="GO" id="GO:0003729">
    <property type="term" value="F:mRNA binding"/>
    <property type="evidence" value="ECO:0007669"/>
    <property type="project" value="TreeGrafter"/>
</dbReference>